<gene>
    <name evidence="3" type="ORF">K469DRAFT_688728</name>
</gene>
<feature type="transmembrane region" description="Helical" evidence="2">
    <location>
        <begin position="158"/>
        <end position="175"/>
    </location>
</feature>
<sequence>MAAASSFPEDLPPRTQAASSGASWKDRNCPNMRSCWDISLQSYSLHTSDKAILSRHICMILILLVRLCLSILSVVGNAWGSAIVSFVLGSILAVLGFLFIAWCLAKIGEAQGHRRVLGMRVGRWQFDIFLLICAVIHVLMLVGYFFGFTGVKLSSTWTLMWLIIFTAAWVATWVPECPESNV</sequence>
<dbReference type="OrthoDB" id="3750908at2759"/>
<feature type="region of interest" description="Disordered" evidence="1">
    <location>
        <begin position="1"/>
        <end position="25"/>
    </location>
</feature>
<organism evidence="3 4">
    <name type="scientific">Zopfia rhizophila CBS 207.26</name>
    <dbReference type="NCBI Taxonomy" id="1314779"/>
    <lineage>
        <taxon>Eukaryota</taxon>
        <taxon>Fungi</taxon>
        <taxon>Dikarya</taxon>
        <taxon>Ascomycota</taxon>
        <taxon>Pezizomycotina</taxon>
        <taxon>Dothideomycetes</taxon>
        <taxon>Dothideomycetes incertae sedis</taxon>
        <taxon>Zopfiaceae</taxon>
        <taxon>Zopfia</taxon>
    </lineage>
</organism>
<keyword evidence="2" id="KW-1133">Transmembrane helix</keyword>
<name>A0A6A6E2U7_9PEZI</name>
<feature type="transmembrane region" description="Helical" evidence="2">
    <location>
        <begin position="57"/>
        <end position="76"/>
    </location>
</feature>
<dbReference type="Proteomes" id="UP000800200">
    <property type="component" value="Unassembled WGS sequence"/>
</dbReference>
<dbReference type="EMBL" id="ML994638">
    <property type="protein sequence ID" value="KAF2184226.1"/>
    <property type="molecule type" value="Genomic_DNA"/>
</dbReference>
<evidence type="ECO:0000313" key="4">
    <source>
        <dbReference type="Proteomes" id="UP000800200"/>
    </source>
</evidence>
<keyword evidence="4" id="KW-1185">Reference proteome</keyword>
<feature type="transmembrane region" description="Helical" evidence="2">
    <location>
        <begin position="126"/>
        <end position="146"/>
    </location>
</feature>
<dbReference type="AlphaFoldDB" id="A0A6A6E2U7"/>
<keyword evidence="2" id="KW-0472">Membrane</keyword>
<evidence type="ECO:0000256" key="2">
    <source>
        <dbReference type="SAM" id="Phobius"/>
    </source>
</evidence>
<feature type="transmembrane region" description="Helical" evidence="2">
    <location>
        <begin position="82"/>
        <end position="105"/>
    </location>
</feature>
<keyword evidence="2" id="KW-0812">Transmembrane</keyword>
<reference evidence="3" key="1">
    <citation type="journal article" date="2020" name="Stud. Mycol.">
        <title>101 Dothideomycetes genomes: a test case for predicting lifestyles and emergence of pathogens.</title>
        <authorList>
            <person name="Haridas S."/>
            <person name="Albert R."/>
            <person name="Binder M."/>
            <person name="Bloem J."/>
            <person name="Labutti K."/>
            <person name="Salamov A."/>
            <person name="Andreopoulos B."/>
            <person name="Baker S."/>
            <person name="Barry K."/>
            <person name="Bills G."/>
            <person name="Bluhm B."/>
            <person name="Cannon C."/>
            <person name="Castanera R."/>
            <person name="Culley D."/>
            <person name="Daum C."/>
            <person name="Ezra D."/>
            <person name="Gonzalez J."/>
            <person name="Henrissat B."/>
            <person name="Kuo A."/>
            <person name="Liang C."/>
            <person name="Lipzen A."/>
            <person name="Lutzoni F."/>
            <person name="Magnuson J."/>
            <person name="Mondo S."/>
            <person name="Nolan M."/>
            <person name="Ohm R."/>
            <person name="Pangilinan J."/>
            <person name="Park H.-J."/>
            <person name="Ramirez L."/>
            <person name="Alfaro M."/>
            <person name="Sun H."/>
            <person name="Tritt A."/>
            <person name="Yoshinaga Y."/>
            <person name="Zwiers L.-H."/>
            <person name="Turgeon B."/>
            <person name="Goodwin S."/>
            <person name="Spatafora J."/>
            <person name="Crous P."/>
            <person name="Grigoriev I."/>
        </authorList>
    </citation>
    <scope>NUCLEOTIDE SEQUENCE</scope>
    <source>
        <strain evidence="3">CBS 207.26</strain>
    </source>
</reference>
<evidence type="ECO:0000256" key="1">
    <source>
        <dbReference type="SAM" id="MobiDB-lite"/>
    </source>
</evidence>
<proteinExistence type="predicted"/>
<evidence type="ECO:0000313" key="3">
    <source>
        <dbReference type="EMBL" id="KAF2184226.1"/>
    </source>
</evidence>
<accession>A0A6A6E2U7</accession>
<protein>
    <submittedName>
        <fullName evidence="3">Uncharacterized protein</fullName>
    </submittedName>
</protein>